<dbReference type="Proteomes" id="UP001151760">
    <property type="component" value="Unassembled WGS sequence"/>
</dbReference>
<feature type="compositionally biased region" description="Basic and acidic residues" evidence="1">
    <location>
        <begin position="193"/>
        <end position="218"/>
    </location>
</feature>
<gene>
    <name evidence="2" type="ORF">Tco_1069317</name>
</gene>
<reference evidence="2" key="1">
    <citation type="journal article" date="2022" name="Int. J. Mol. Sci.">
        <title>Draft Genome of Tanacetum Coccineum: Genomic Comparison of Closely Related Tanacetum-Family Plants.</title>
        <authorList>
            <person name="Yamashiro T."/>
            <person name="Shiraishi A."/>
            <person name="Nakayama K."/>
            <person name="Satake H."/>
        </authorList>
    </citation>
    <scope>NUCLEOTIDE SEQUENCE</scope>
</reference>
<evidence type="ECO:0000313" key="2">
    <source>
        <dbReference type="EMBL" id="GJT87600.1"/>
    </source>
</evidence>
<accession>A0ABQ5HK20</accession>
<feature type="region of interest" description="Disordered" evidence="1">
    <location>
        <begin position="163"/>
        <end position="233"/>
    </location>
</feature>
<name>A0ABQ5HK20_9ASTR</name>
<evidence type="ECO:0000256" key="1">
    <source>
        <dbReference type="SAM" id="MobiDB-lite"/>
    </source>
</evidence>
<comment type="caution">
    <text evidence="2">The sequence shown here is derived from an EMBL/GenBank/DDBJ whole genome shotgun (WGS) entry which is preliminary data.</text>
</comment>
<protein>
    <submittedName>
        <fullName evidence="2">Uncharacterized protein</fullName>
    </submittedName>
</protein>
<dbReference type="EMBL" id="BQNB010019652">
    <property type="protein sequence ID" value="GJT87600.1"/>
    <property type="molecule type" value="Genomic_DNA"/>
</dbReference>
<proteinExistence type="predicted"/>
<feature type="compositionally biased region" description="Polar residues" evidence="1">
    <location>
        <begin position="163"/>
        <end position="178"/>
    </location>
</feature>
<evidence type="ECO:0000313" key="3">
    <source>
        <dbReference type="Proteomes" id="UP001151760"/>
    </source>
</evidence>
<reference evidence="2" key="2">
    <citation type="submission" date="2022-01" db="EMBL/GenBank/DDBJ databases">
        <authorList>
            <person name="Yamashiro T."/>
            <person name="Shiraishi A."/>
            <person name="Satake H."/>
            <person name="Nakayama K."/>
        </authorList>
    </citation>
    <scope>NUCLEOTIDE SEQUENCE</scope>
</reference>
<sequence>MRNRLLPLFMDDLGFSLPMRLPSHFVSKGLSQPWQTLCMIFARCLTTRVTGHDQPSFQIMQMLYCFINNIHVDYTELLWEWLYYSFLHPTSLIPYPTFMKINHYMTENPEISRRLYEHYHRVENDKVVKIIFNYRKNKEGKGMTIPDWMLTEEMKHTALYQMTPSAPRTPNPDTTEGESSAPCKPTVISQEDPGTRLEPRRDKESSKVKKSGDVLIIHDDEEEEKSPRTHIAPISSDKEKLKELIVTDPTPSLLTPSSSTQKPKRYHFKHNKNVIFQISRRYGYMFRHLRQSFIPRRSLPSMVDTRVNEITKKTVQLYVVEGLLLDSKKTQDNTAKMIVEALQQEQESLQAELSTQIHNAASNSIPSQAPMSDAQDLQYQLYLMMKDDEKLRNDDINNDDLQHLQTSEHGTYSVGESSSKQVMDQEQNPSFLGTQEQLDEFDAWMDDFGTNDDEVLNEEVLQELFEEISREIDEAQLQKAINDMLRQRCNLVEEHYMATQDQRRSLHKYPAVSFLEDDIEERTSRYNLWAKQDHIRRQKEQSDKPKEVNLESKIVEVIKTSYELGHEHKFIIQMMVRRANRKIDPITKSGYKHLNKNDTEDLYLLCINCKVKDYKETGLLGSLSVFIRSFIIRERVHDFQPGMESYQ</sequence>
<organism evidence="2 3">
    <name type="scientific">Tanacetum coccineum</name>
    <dbReference type="NCBI Taxonomy" id="301880"/>
    <lineage>
        <taxon>Eukaryota</taxon>
        <taxon>Viridiplantae</taxon>
        <taxon>Streptophyta</taxon>
        <taxon>Embryophyta</taxon>
        <taxon>Tracheophyta</taxon>
        <taxon>Spermatophyta</taxon>
        <taxon>Magnoliopsida</taxon>
        <taxon>eudicotyledons</taxon>
        <taxon>Gunneridae</taxon>
        <taxon>Pentapetalae</taxon>
        <taxon>asterids</taxon>
        <taxon>campanulids</taxon>
        <taxon>Asterales</taxon>
        <taxon>Asteraceae</taxon>
        <taxon>Asteroideae</taxon>
        <taxon>Anthemideae</taxon>
        <taxon>Anthemidinae</taxon>
        <taxon>Tanacetum</taxon>
    </lineage>
</organism>
<keyword evidence="3" id="KW-1185">Reference proteome</keyword>